<name>A0AAD5QXW9_PARTN</name>
<accession>A0AAD5QXW9</accession>
<keyword evidence="2" id="KW-1185">Reference proteome</keyword>
<comment type="caution">
    <text evidence="1">The sequence shown here is derived from an EMBL/GenBank/DDBJ whole genome shotgun (WGS) entry which is preliminary data.</text>
</comment>
<dbReference type="AlphaFoldDB" id="A0AAD5QXW9"/>
<evidence type="ECO:0000313" key="2">
    <source>
        <dbReference type="Proteomes" id="UP001196413"/>
    </source>
</evidence>
<gene>
    <name evidence="1" type="ORF">KIN20_026340</name>
</gene>
<proteinExistence type="predicted"/>
<protein>
    <submittedName>
        <fullName evidence="1">Uncharacterized protein</fullName>
    </submittedName>
</protein>
<dbReference type="Proteomes" id="UP001196413">
    <property type="component" value="Unassembled WGS sequence"/>
</dbReference>
<evidence type="ECO:0000313" key="1">
    <source>
        <dbReference type="EMBL" id="KAJ1365877.1"/>
    </source>
</evidence>
<reference evidence="1" key="1">
    <citation type="submission" date="2021-06" db="EMBL/GenBank/DDBJ databases">
        <title>Parelaphostrongylus tenuis whole genome reference sequence.</title>
        <authorList>
            <person name="Garwood T.J."/>
            <person name="Larsen P.A."/>
            <person name="Fountain-Jones N.M."/>
            <person name="Garbe J.R."/>
            <person name="Macchietto M.G."/>
            <person name="Kania S.A."/>
            <person name="Gerhold R.W."/>
            <person name="Richards J.E."/>
            <person name="Wolf T.M."/>
        </authorList>
    </citation>
    <scope>NUCLEOTIDE SEQUENCE</scope>
    <source>
        <strain evidence="1">MNPRO001-30</strain>
        <tissue evidence="1">Meninges</tissue>
    </source>
</reference>
<sequence length="94" mass="10774">MKEELDRRRRAAWAAFGLLKKPPPNNLNYAIPLPVRQPSQRSAVQQCRELIILPRQDYCERLTERLNDFFRNQSAVATPGLLAQLGPPKAITYS</sequence>
<organism evidence="1 2">
    <name type="scientific">Parelaphostrongylus tenuis</name>
    <name type="common">Meningeal worm</name>
    <dbReference type="NCBI Taxonomy" id="148309"/>
    <lineage>
        <taxon>Eukaryota</taxon>
        <taxon>Metazoa</taxon>
        <taxon>Ecdysozoa</taxon>
        <taxon>Nematoda</taxon>
        <taxon>Chromadorea</taxon>
        <taxon>Rhabditida</taxon>
        <taxon>Rhabditina</taxon>
        <taxon>Rhabditomorpha</taxon>
        <taxon>Strongyloidea</taxon>
        <taxon>Metastrongylidae</taxon>
        <taxon>Parelaphostrongylus</taxon>
    </lineage>
</organism>
<dbReference type="EMBL" id="JAHQIW010005382">
    <property type="protein sequence ID" value="KAJ1365877.1"/>
    <property type="molecule type" value="Genomic_DNA"/>
</dbReference>